<evidence type="ECO:0000256" key="5">
    <source>
        <dbReference type="ARBA" id="ARBA00022737"/>
    </source>
</evidence>
<evidence type="ECO:0000256" key="4">
    <source>
        <dbReference type="ARBA" id="ARBA00022692"/>
    </source>
</evidence>
<keyword evidence="6 13" id="KW-1133">Transmembrane helix</keyword>
<comment type="function">
    <text evidence="1">Palmitoyltransferase specific for casein kinase 1.</text>
</comment>
<keyword evidence="8 13" id="KW-0472">Membrane</keyword>
<dbReference type="Gene3D" id="1.25.40.20">
    <property type="entry name" value="Ankyrin repeat-containing domain"/>
    <property type="match status" value="1"/>
</dbReference>
<feature type="region of interest" description="Disordered" evidence="14">
    <location>
        <begin position="611"/>
        <end position="631"/>
    </location>
</feature>
<name>A0A5J5EV46_9PEZI</name>
<dbReference type="PANTHER" id="PTHR24161">
    <property type="entry name" value="ANK_REP_REGION DOMAIN-CONTAINING PROTEIN-RELATED"/>
    <property type="match status" value="1"/>
</dbReference>
<dbReference type="PANTHER" id="PTHR24161:SF85">
    <property type="entry name" value="PALMITOYLTRANSFERASE HIP14"/>
    <property type="match status" value="1"/>
</dbReference>
<keyword evidence="17" id="KW-1185">Reference proteome</keyword>
<dbReference type="Pfam" id="PF12796">
    <property type="entry name" value="Ank_2"/>
    <property type="match status" value="2"/>
</dbReference>
<organism evidence="16 17">
    <name type="scientific">Sphaerosporella brunnea</name>
    <dbReference type="NCBI Taxonomy" id="1250544"/>
    <lineage>
        <taxon>Eukaryota</taxon>
        <taxon>Fungi</taxon>
        <taxon>Dikarya</taxon>
        <taxon>Ascomycota</taxon>
        <taxon>Pezizomycotina</taxon>
        <taxon>Pezizomycetes</taxon>
        <taxon>Pezizales</taxon>
        <taxon>Pyronemataceae</taxon>
        <taxon>Sphaerosporella</taxon>
    </lineage>
</organism>
<evidence type="ECO:0000256" key="1">
    <source>
        <dbReference type="ARBA" id="ARBA00002100"/>
    </source>
</evidence>
<feature type="transmembrane region" description="Helical" evidence="13">
    <location>
        <begin position="493"/>
        <end position="515"/>
    </location>
</feature>
<comment type="catalytic activity">
    <reaction evidence="11 13">
        <text>L-cysteinyl-[protein] + hexadecanoyl-CoA = S-hexadecanoyl-L-cysteinyl-[protein] + CoA</text>
        <dbReference type="Rhea" id="RHEA:36683"/>
        <dbReference type="Rhea" id="RHEA-COMP:10131"/>
        <dbReference type="Rhea" id="RHEA-COMP:11032"/>
        <dbReference type="ChEBI" id="CHEBI:29950"/>
        <dbReference type="ChEBI" id="CHEBI:57287"/>
        <dbReference type="ChEBI" id="CHEBI:57379"/>
        <dbReference type="ChEBI" id="CHEBI:74151"/>
        <dbReference type="EC" id="2.3.1.225"/>
    </reaction>
</comment>
<dbReference type="InterPro" id="IPR001594">
    <property type="entry name" value="Palmitoyltrfase_DHHC"/>
</dbReference>
<feature type="domain" description="Palmitoyltransferase DHHC" evidence="15">
    <location>
        <begin position="444"/>
        <end position="581"/>
    </location>
</feature>
<evidence type="ECO:0000256" key="11">
    <source>
        <dbReference type="ARBA" id="ARBA00048048"/>
    </source>
</evidence>
<evidence type="ECO:0000256" key="7">
    <source>
        <dbReference type="ARBA" id="ARBA00023043"/>
    </source>
</evidence>
<evidence type="ECO:0000256" key="8">
    <source>
        <dbReference type="ARBA" id="ARBA00023136"/>
    </source>
</evidence>
<keyword evidence="13" id="KW-0012">Acyltransferase</keyword>
<evidence type="ECO:0000259" key="15">
    <source>
        <dbReference type="Pfam" id="PF01529"/>
    </source>
</evidence>
<dbReference type="AlphaFoldDB" id="A0A5J5EV46"/>
<keyword evidence="7 12" id="KW-0040">ANK repeat</keyword>
<feature type="repeat" description="ANK" evidence="12">
    <location>
        <begin position="187"/>
        <end position="219"/>
    </location>
</feature>
<evidence type="ECO:0000256" key="6">
    <source>
        <dbReference type="ARBA" id="ARBA00022989"/>
    </source>
</evidence>
<dbReference type="Pfam" id="PF01529">
    <property type="entry name" value="DHHC"/>
    <property type="match status" value="1"/>
</dbReference>
<evidence type="ECO:0000256" key="2">
    <source>
        <dbReference type="ARBA" id="ARBA00004520"/>
    </source>
</evidence>
<evidence type="ECO:0000256" key="10">
    <source>
        <dbReference type="ARBA" id="ARBA00023288"/>
    </source>
</evidence>
<sequence>MGPTPGFSSSSSSSSKAPPTFVSQKASVAPASVDTDHVELRDMIASAPPAALALKDDIMKLAMHGDDAGIRALLESGTVSADFKDGEGLTALHWAAINNRYSTVRLLLDEGADPNAHGGDNNATPAMWAAQRGHYYIVNLLLSSGADMAIVDDSGYNLLHLATFDGNVLLLVLLLHQGIPVDSRDPQGHSSLMWAAYKGFPGCVDLFLRWGADVRAVDDQGFTALHWALVRGNYECICKLLEYGVDRFLPNKEGKTPAMVAGELKSEKAWWDALKECGFDRNGHPLHKPNTLFGVHVQDRDMAFKRFFFLWPALQVFAVVQCFVYMTWLLAILSAIAVAGGMHWLATKALQWGPPGMKSIHRTPYLAGIFASSAFWVGIRWAWAILPNTFWAAPFSNLFFFAFFGSCLYFHAICMIYDPGFVPKPTGLNEQKEVIEGLISLWKYDERNFCVSCMLRMPLRSKHCKRCNRCVARHDHHCPWVFNCVGIANHRQFFLYILTLEIGIFILVRLALLYIQLLPAIEPAPTCAFLAEPICQPLWQDPFTVYISIWGVLQATWVTMLLSVQLLQIAKAQTTYESMTSSKHGYAHRHGNDAKITTALATAISTGSTSAAGAGIDPANRGPDPAAHHHHDSGWWAKTRKLLGLDVFWKTAQAGGRGRREKNPFSVGVVGNFKDFWRGAGPAWRPPLEGGLGAESTLGGNAINWAGIYETHDLPKKQRMTAGGYERVAGEEV</sequence>
<feature type="transmembrane region" description="Helical" evidence="13">
    <location>
        <begin position="365"/>
        <end position="386"/>
    </location>
</feature>
<dbReference type="SMART" id="SM00248">
    <property type="entry name" value="ANK"/>
    <property type="match status" value="5"/>
</dbReference>
<dbReference type="PROSITE" id="PS50297">
    <property type="entry name" value="ANK_REP_REGION"/>
    <property type="match status" value="4"/>
</dbReference>
<dbReference type="GO" id="GO:0031901">
    <property type="term" value="C:early endosome membrane"/>
    <property type="evidence" value="ECO:0007669"/>
    <property type="project" value="UniProtKB-SubCell"/>
</dbReference>
<feature type="region of interest" description="Disordered" evidence="14">
    <location>
        <begin position="1"/>
        <end position="22"/>
    </location>
</feature>
<feature type="repeat" description="ANK" evidence="12">
    <location>
        <begin position="121"/>
        <end position="153"/>
    </location>
</feature>
<accession>A0A5J5EV46</accession>
<keyword evidence="10" id="KW-0449">Lipoprotein</keyword>
<keyword evidence="5" id="KW-0677">Repeat</keyword>
<comment type="caution">
    <text evidence="16">The sequence shown here is derived from an EMBL/GenBank/DDBJ whole genome shotgun (WGS) entry which is preliminary data.</text>
</comment>
<dbReference type="InterPro" id="IPR002110">
    <property type="entry name" value="Ankyrin_rpt"/>
</dbReference>
<evidence type="ECO:0000256" key="14">
    <source>
        <dbReference type="SAM" id="MobiDB-lite"/>
    </source>
</evidence>
<keyword evidence="9" id="KW-0564">Palmitate</keyword>
<keyword evidence="13" id="KW-0808">Transferase</keyword>
<feature type="transmembrane region" description="Helical" evidence="13">
    <location>
        <begin position="323"/>
        <end position="345"/>
    </location>
</feature>
<dbReference type="Proteomes" id="UP000326924">
    <property type="component" value="Unassembled WGS sequence"/>
</dbReference>
<gene>
    <name evidence="16" type="ORF">FN846DRAFT_952914</name>
</gene>
<dbReference type="GO" id="GO:0019706">
    <property type="term" value="F:protein-cysteine S-palmitoyltransferase activity"/>
    <property type="evidence" value="ECO:0007669"/>
    <property type="project" value="UniProtKB-EC"/>
</dbReference>
<dbReference type="SUPFAM" id="SSF48403">
    <property type="entry name" value="Ankyrin repeat"/>
    <property type="match status" value="1"/>
</dbReference>
<dbReference type="InParanoid" id="A0A5J5EV46"/>
<comment type="domain">
    <text evidence="13">The DHHC domain is required for palmitoyltransferase activity.</text>
</comment>
<dbReference type="PROSITE" id="PS50216">
    <property type="entry name" value="DHHC"/>
    <property type="match status" value="1"/>
</dbReference>
<feature type="repeat" description="ANK" evidence="12">
    <location>
        <begin position="154"/>
        <end position="186"/>
    </location>
</feature>
<protein>
    <recommendedName>
        <fullName evidence="13">Palmitoyltransferase</fullName>
        <ecNumber evidence="13">2.3.1.225</ecNumber>
    </recommendedName>
</protein>
<dbReference type="OrthoDB" id="6781668at2759"/>
<evidence type="ECO:0000313" key="16">
    <source>
        <dbReference type="EMBL" id="KAA8904416.1"/>
    </source>
</evidence>
<feature type="transmembrane region" description="Helical" evidence="13">
    <location>
        <begin position="398"/>
        <end position="417"/>
    </location>
</feature>
<keyword evidence="4 13" id="KW-0812">Transmembrane</keyword>
<evidence type="ECO:0000256" key="9">
    <source>
        <dbReference type="ARBA" id="ARBA00023139"/>
    </source>
</evidence>
<comment type="similarity">
    <text evidence="3">Belongs to the DHHC palmitoyltransferase family. AKR/ZDHHC17 subfamily.</text>
</comment>
<evidence type="ECO:0000256" key="3">
    <source>
        <dbReference type="ARBA" id="ARBA00010104"/>
    </source>
</evidence>
<feature type="transmembrane region" description="Helical" evidence="13">
    <location>
        <begin position="543"/>
        <end position="564"/>
    </location>
</feature>
<dbReference type="EMBL" id="VXIS01000109">
    <property type="protein sequence ID" value="KAA8904416.1"/>
    <property type="molecule type" value="Genomic_DNA"/>
</dbReference>
<dbReference type="PROSITE" id="PS50088">
    <property type="entry name" value="ANK_REPEAT"/>
    <property type="match status" value="5"/>
</dbReference>
<dbReference type="InterPro" id="IPR036770">
    <property type="entry name" value="Ankyrin_rpt-contain_sf"/>
</dbReference>
<reference evidence="16 17" key="1">
    <citation type="submission" date="2019-09" db="EMBL/GenBank/DDBJ databases">
        <title>Draft genome of the ectomycorrhizal ascomycete Sphaerosporella brunnea.</title>
        <authorList>
            <consortium name="DOE Joint Genome Institute"/>
            <person name="Benucci G.M."/>
            <person name="Marozzi G."/>
            <person name="Antonielli L."/>
            <person name="Sanchez S."/>
            <person name="Marco P."/>
            <person name="Wang X."/>
            <person name="Falini L.B."/>
            <person name="Barry K."/>
            <person name="Haridas S."/>
            <person name="Lipzen A."/>
            <person name="Labutti K."/>
            <person name="Grigoriev I.V."/>
            <person name="Murat C."/>
            <person name="Martin F."/>
            <person name="Albertini E."/>
            <person name="Donnini D."/>
            <person name="Bonito G."/>
        </authorList>
    </citation>
    <scope>NUCLEOTIDE SEQUENCE [LARGE SCALE GENOMIC DNA]</scope>
    <source>
        <strain evidence="16 17">Sb_GMNB300</strain>
    </source>
</reference>
<evidence type="ECO:0000256" key="13">
    <source>
        <dbReference type="RuleBase" id="RU079119"/>
    </source>
</evidence>
<evidence type="ECO:0000313" key="17">
    <source>
        <dbReference type="Proteomes" id="UP000326924"/>
    </source>
</evidence>
<evidence type="ECO:0000256" key="12">
    <source>
        <dbReference type="PROSITE-ProRule" id="PRU00023"/>
    </source>
</evidence>
<feature type="repeat" description="ANK" evidence="12">
    <location>
        <begin position="220"/>
        <end position="252"/>
    </location>
</feature>
<dbReference type="EC" id="2.3.1.225" evidence="13"/>
<feature type="repeat" description="ANK" evidence="12">
    <location>
        <begin position="87"/>
        <end position="119"/>
    </location>
</feature>
<comment type="subcellular location">
    <subcellularLocation>
        <location evidence="2">Early endosome membrane</location>
        <topology evidence="2">Multi-pass membrane protein</topology>
    </subcellularLocation>
</comment>
<proteinExistence type="inferred from homology"/>
<dbReference type="FunCoup" id="A0A5J5EV46">
    <property type="interactions" value="651"/>
</dbReference>